<name>Q4E1U7_TRYCC</name>
<dbReference type="PaxDb" id="353153-Q4E1U7"/>
<sequence>MPTCSSMRCGFDWRRCKGCSWQSMGRQLGAPQHSARPVTSLHRFCHGRLECVPYGRDNRKILQIHDVPEGLELLLGPRGTQGPKRGIRGKRGFVRRIAVAPFDGVLKCMMDATPAAPGPGMQTAVRGTVRPGRAPLAGERCLWNLASCQGDCVHSVTWILRTVNNDAGVRVEDIQGAVEMPRNGTTLSPRRFREQTKSMPHPRPMKHDAANVVGLENTTRRAE</sequence>
<dbReference type="KEGG" id="tcr:507993.340"/>
<evidence type="ECO:0000313" key="2">
    <source>
        <dbReference type="EMBL" id="EAN98773.1"/>
    </source>
</evidence>
<evidence type="ECO:0000256" key="1">
    <source>
        <dbReference type="SAM" id="MobiDB-lite"/>
    </source>
</evidence>
<dbReference type="RefSeq" id="XP_820624.1">
    <property type="nucleotide sequence ID" value="XM_815531.1"/>
</dbReference>
<gene>
    <name evidence="2" type="ORF">Tc00.1047053507993.340</name>
</gene>
<feature type="region of interest" description="Disordered" evidence="1">
    <location>
        <begin position="195"/>
        <end position="223"/>
    </location>
</feature>
<reference evidence="2 3" key="1">
    <citation type="journal article" date="2005" name="Science">
        <title>The genome sequence of Trypanosoma cruzi, etiologic agent of Chagas disease.</title>
        <authorList>
            <person name="El-Sayed N.M."/>
            <person name="Myler P.J."/>
            <person name="Bartholomeu D.C."/>
            <person name="Nilsson D."/>
            <person name="Aggarwal G."/>
            <person name="Tran A.N."/>
            <person name="Ghedin E."/>
            <person name="Worthey E.A."/>
            <person name="Delcher A.L."/>
            <person name="Blandin G."/>
            <person name="Westenberger S.J."/>
            <person name="Caler E."/>
            <person name="Cerqueira G.C."/>
            <person name="Branche C."/>
            <person name="Haas B."/>
            <person name="Anupama A."/>
            <person name="Arner E."/>
            <person name="Aslund L."/>
            <person name="Attipoe P."/>
            <person name="Bontempi E."/>
            <person name="Bringaud F."/>
            <person name="Burton P."/>
            <person name="Cadag E."/>
            <person name="Campbell D.A."/>
            <person name="Carrington M."/>
            <person name="Crabtree J."/>
            <person name="Darban H."/>
            <person name="da Silveira J.F."/>
            <person name="de Jong P."/>
            <person name="Edwards K."/>
            <person name="Englund P.T."/>
            <person name="Fazelina G."/>
            <person name="Feldblyum T."/>
            <person name="Ferella M."/>
            <person name="Frasch A.C."/>
            <person name="Gull K."/>
            <person name="Horn D."/>
            <person name="Hou L."/>
            <person name="Huang Y."/>
            <person name="Kindlund E."/>
            <person name="Klingbeil M."/>
            <person name="Kluge S."/>
            <person name="Koo H."/>
            <person name="Lacerda D."/>
            <person name="Levin M.J."/>
            <person name="Lorenzi H."/>
            <person name="Louie T."/>
            <person name="Machado C.R."/>
            <person name="McCulloch R."/>
            <person name="McKenna A."/>
            <person name="Mizuno Y."/>
            <person name="Mottram J.C."/>
            <person name="Nelson S."/>
            <person name="Ochaya S."/>
            <person name="Osoegawa K."/>
            <person name="Pai G."/>
            <person name="Parsons M."/>
            <person name="Pentony M."/>
            <person name="Pettersson U."/>
            <person name="Pop M."/>
            <person name="Ramirez J.L."/>
            <person name="Rinta J."/>
            <person name="Robertson L."/>
            <person name="Salzberg S.L."/>
            <person name="Sanchez D.O."/>
            <person name="Seyler A."/>
            <person name="Sharma R."/>
            <person name="Shetty J."/>
            <person name="Simpson A.J."/>
            <person name="Sisk E."/>
            <person name="Tammi M.T."/>
            <person name="Tarleton R."/>
            <person name="Teixeira S."/>
            <person name="Van Aken S."/>
            <person name="Vogt C."/>
            <person name="Ward P.N."/>
            <person name="Wickstead B."/>
            <person name="Wortman J."/>
            <person name="White O."/>
            <person name="Fraser C.M."/>
            <person name="Stuart K.D."/>
            <person name="Andersson B."/>
        </authorList>
    </citation>
    <scope>NUCLEOTIDE SEQUENCE [LARGE SCALE GENOMIC DNA]</scope>
    <source>
        <strain evidence="2 3">CL Brener</strain>
    </source>
</reference>
<dbReference type="GeneID" id="3553336"/>
<proteinExistence type="predicted"/>
<accession>Q4E1U7</accession>
<comment type="caution">
    <text evidence="2">The sequence shown here is derived from an EMBL/GenBank/DDBJ whole genome shotgun (WGS) entry which is preliminary data.</text>
</comment>
<keyword evidence="3" id="KW-1185">Reference proteome</keyword>
<organism evidence="2 3">
    <name type="scientific">Trypanosoma cruzi (strain CL Brener)</name>
    <dbReference type="NCBI Taxonomy" id="353153"/>
    <lineage>
        <taxon>Eukaryota</taxon>
        <taxon>Discoba</taxon>
        <taxon>Euglenozoa</taxon>
        <taxon>Kinetoplastea</taxon>
        <taxon>Metakinetoplastina</taxon>
        <taxon>Trypanosomatida</taxon>
        <taxon>Trypanosomatidae</taxon>
        <taxon>Trypanosoma</taxon>
        <taxon>Schizotrypanum</taxon>
    </lineage>
</organism>
<dbReference type="InParanoid" id="Q4E1U7"/>
<dbReference type="Proteomes" id="UP000002296">
    <property type="component" value="Unassembled WGS sequence"/>
</dbReference>
<evidence type="ECO:0000313" key="3">
    <source>
        <dbReference type="Proteomes" id="UP000002296"/>
    </source>
</evidence>
<dbReference type="AlphaFoldDB" id="Q4E1U7"/>
<protein>
    <submittedName>
        <fullName evidence="2">Uncharacterized protein</fullName>
    </submittedName>
</protein>
<dbReference type="EMBL" id="AAHK01000043">
    <property type="protein sequence ID" value="EAN98773.1"/>
    <property type="molecule type" value="Genomic_DNA"/>
</dbReference>